<keyword evidence="6" id="KW-1185">Reference proteome</keyword>
<dbReference type="PROSITE" id="PS00894">
    <property type="entry name" value="HTH_DEOR_1"/>
    <property type="match status" value="1"/>
</dbReference>
<organism evidence="5 6">
    <name type="scientific">Metabacillus herbersteinensis</name>
    <dbReference type="NCBI Taxonomy" id="283816"/>
    <lineage>
        <taxon>Bacteria</taxon>
        <taxon>Bacillati</taxon>
        <taxon>Bacillota</taxon>
        <taxon>Bacilli</taxon>
        <taxon>Bacillales</taxon>
        <taxon>Bacillaceae</taxon>
        <taxon>Metabacillus</taxon>
    </lineage>
</organism>
<accession>A0ABV6GJP2</accession>
<dbReference type="InterPro" id="IPR050313">
    <property type="entry name" value="Carb_Metab_HTH_regulators"/>
</dbReference>
<dbReference type="SMART" id="SM00420">
    <property type="entry name" value="HTH_DEOR"/>
    <property type="match status" value="1"/>
</dbReference>
<keyword evidence="1" id="KW-0805">Transcription regulation</keyword>
<keyword evidence="3" id="KW-0804">Transcription</keyword>
<proteinExistence type="predicted"/>
<protein>
    <submittedName>
        <fullName evidence="5">DeoR/GlpR family DNA-binding transcription regulator</fullName>
    </submittedName>
</protein>
<evidence type="ECO:0000259" key="4">
    <source>
        <dbReference type="PROSITE" id="PS51000"/>
    </source>
</evidence>
<dbReference type="PANTHER" id="PTHR30363:SF44">
    <property type="entry name" value="AGA OPERON TRANSCRIPTIONAL REPRESSOR-RELATED"/>
    <property type="match status" value="1"/>
</dbReference>
<dbReference type="InterPro" id="IPR036390">
    <property type="entry name" value="WH_DNA-bd_sf"/>
</dbReference>
<dbReference type="PRINTS" id="PR00037">
    <property type="entry name" value="HTHLACR"/>
</dbReference>
<evidence type="ECO:0000256" key="3">
    <source>
        <dbReference type="ARBA" id="ARBA00023163"/>
    </source>
</evidence>
<comment type="caution">
    <text evidence="5">The sequence shown here is derived from an EMBL/GenBank/DDBJ whole genome shotgun (WGS) entry which is preliminary data.</text>
</comment>
<dbReference type="InterPro" id="IPR037171">
    <property type="entry name" value="NagB/RpiA_transferase-like"/>
</dbReference>
<evidence type="ECO:0000256" key="2">
    <source>
        <dbReference type="ARBA" id="ARBA00023125"/>
    </source>
</evidence>
<dbReference type="InterPro" id="IPR036388">
    <property type="entry name" value="WH-like_DNA-bd_sf"/>
</dbReference>
<dbReference type="Gene3D" id="1.10.10.10">
    <property type="entry name" value="Winged helix-like DNA-binding domain superfamily/Winged helix DNA-binding domain"/>
    <property type="match status" value="1"/>
</dbReference>
<name>A0ABV6GJP2_9BACI</name>
<dbReference type="SUPFAM" id="SSF46785">
    <property type="entry name" value="Winged helix' DNA-binding domain"/>
    <property type="match status" value="1"/>
</dbReference>
<dbReference type="Pfam" id="PF08220">
    <property type="entry name" value="HTH_DeoR"/>
    <property type="match status" value="1"/>
</dbReference>
<gene>
    <name evidence="5" type="ORF">ACFFIX_18200</name>
</gene>
<evidence type="ECO:0000313" key="5">
    <source>
        <dbReference type="EMBL" id="MFC0273339.1"/>
    </source>
</evidence>
<feature type="domain" description="HTH deoR-type" evidence="4">
    <location>
        <begin position="3"/>
        <end position="58"/>
    </location>
</feature>
<dbReference type="SMART" id="SM01134">
    <property type="entry name" value="DeoRC"/>
    <property type="match status" value="1"/>
</dbReference>
<keyword evidence="2 5" id="KW-0238">DNA-binding</keyword>
<dbReference type="Pfam" id="PF00455">
    <property type="entry name" value="DeoRC"/>
    <property type="match status" value="1"/>
</dbReference>
<dbReference type="GO" id="GO:0003677">
    <property type="term" value="F:DNA binding"/>
    <property type="evidence" value="ECO:0007669"/>
    <property type="project" value="UniProtKB-KW"/>
</dbReference>
<dbReference type="PROSITE" id="PS51000">
    <property type="entry name" value="HTH_DEOR_2"/>
    <property type="match status" value="1"/>
</dbReference>
<reference evidence="5 6" key="1">
    <citation type="submission" date="2024-09" db="EMBL/GenBank/DDBJ databases">
        <authorList>
            <person name="Sun Q."/>
            <person name="Mori K."/>
        </authorList>
    </citation>
    <scope>NUCLEOTIDE SEQUENCE [LARGE SCALE GENOMIC DNA]</scope>
    <source>
        <strain evidence="5 6">CCM 7228</strain>
    </source>
</reference>
<dbReference type="InterPro" id="IPR014036">
    <property type="entry name" value="DeoR-like_C"/>
</dbReference>
<dbReference type="Proteomes" id="UP001589854">
    <property type="component" value="Unassembled WGS sequence"/>
</dbReference>
<evidence type="ECO:0000313" key="6">
    <source>
        <dbReference type="Proteomes" id="UP001589854"/>
    </source>
</evidence>
<dbReference type="InterPro" id="IPR001034">
    <property type="entry name" value="DeoR_HTH"/>
</dbReference>
<dbReference type="EMBL" id="JBHLVO010000019">
    <property type="protein sequence ID" value="MFC0273339.1"/>
    <property type="molecule type" value="Genomic_DNA"/>
</dbReference>
<dbReference type="Gene3D" id="3.40.50.1360">
    <property type="match status" value="1"/>
</dbReference>
<dbReference type="SUPFAM" id="SSF100950">
    <property type="entry name" value="NagB/RpiA/CoA transferase-like"/>
    <property type="match status" value="1"/>
</dbReference>
<dbReference type="RefSeq" id="WP_378936534.1">
    <property type="nucleotide sequence ID" value="NZ_JBHLVO010000019.1"/>
</dbReference>
<dbReference type="PANTHER" id="PTHR30363">
    <property type="entry name" value="HTH-TYPE TRANSCRIPTIONAL REGULATOR SRLR-RELATED"/>
    <property type="match status" value="1"/>
</dbReference>
<evidence type="ECO:0000256" key="1">
    <source>
        <dbReference type="ARBA" id="ARBA00023015"/>
    </source>
</evidence>
<dbReference type="InterPro" id="IPR018356">
    <property type="entry name" value="Tscrpt_reg_HTH_DeoR_CS"/>
</dbReference>
<sequence length="254" mass="28218">MFAQQRQQQIIELLKKENSVKASKLVDLFKVSLETIRRDLESLEGQGLLKRVHGGAVFNKSNETEQTFLSRELLNKAEKQEIATIASSYIKEGQSIALDVSTTNTELAKVIKQKFERLTILTNSLPIALELAEKPHFTIILVGGMLRNQELCVVGELAESFVSQFHIDTLFLSMSGISLTAGLTDYGVGEVQLKKKLLLMASKCYVVADSSKFDGKSLLKVCDFVDVKGIITDSRLDLTVKKKYNTNGISIIDE</sequence>